<gene>
    <name evidence="3" type="ORF">ENI32_08080</name>
</gene>
<keyword evidence="2" id="KW-0368">Histidine biosynthesis</keyword>
<dbReference type="InterPro" id="IPR013785">
    <property type="entry name" value="Aldolase_TIM"/>
</dbReference>
<dbReference type="EMBL" id="DRIE01000131">
    <property type="protein sequence ID" value="HEC57808.1"/>
    <property type="molecule type" value="Genomic_DNA"/>
</dbReference>
<organism evidence="3">
    <name type="scientific">Candidatus Syntropharchaeum butanivorans</name>
    <dbReference type="NCBI Taxonomy" id="1839936"/>
    <lineage>
        <taxon>Archaea</taxon>
        <taxon>Methanobacteriati</taxon>
        <taxon>Methanobacteriota</taxon>
        <taxon>Stenosarchaea group</taxon>
        <taxon>Methanomicrobia</taxon>
        <taxon>Methanosarcinales</taxon>
        <taxon>ANME-2 cluster</taxon>
        <taxon>Candidatus Syntropharchaeum</taxon>
    </lineage>
</organism>
<keyword evidence="2" id="KW-0028">Amino-acid biosynthesis</keyword>
<accession>A0A7J2S2W9</accession>
<dbReference type="GO" id="GO:0000105">
    <property type="term" value="P:L-histidine biosynthetic process"/>
    <property type="evidence" value="ECO:0007669"/>
    <property type="project" value="UniProtKB-KW"/>
</dbReference>
<dbReference type="Gene3D" id="3.20.20.70">
    <property type="entry name" value="Aldolase class I"/>
    <property type="match status" value="1"/>
</dbReference>
<dbReference type="SUPFAM" id="SSF51366">
    <property type="entry name" value="Ribulose-phoshate binding barrel"/>
    <property type="match status" value="1"/>
</dbReference>
<dbReference type="GO" id="GO:0005737">
    <property type="term" value="C:cytoplasm"/>
    <property type="evidence" value="ECO:0007669"/>
    <property type="project" value="TreeGrafter"/>
</dbReference>
<dbReference type="PANTHER" id="PTHR43090:SF2">
    <property type="entry name" value="1-(5-PHOSPHORIBOSYL)-5-[(5-PHOSPHORIBOSYLAMINO)METHYLIDENEAMINO] IMIDAZOLE-4-CARBOXAMIDE ISOMERASE"/>
    <property type="match status" value="1"/>
</dbReference>
<dbReference type="InterPro" id="IPR011060">
    <property type="entry name" value="RibuloseP-bd_barrel"/>
</dbReference>
<comment type="similarity">
    <text evidence="1 2">Belongs to the HisA/HisF family.</text>
</comment>
<protein>
    <recommendedName>
        <fullName evidence="4">Nickel transporter</fullName>
    </recommendedName>
</protein>
<dbReference type="InterPro" id="IPR006062">
    <property type="entry name" value="His_biosynth"/>
</dbReference>
<dbReference type="AlphaFoldDB" id="A0A7J2S2W9"/>
<reference evidence="3" key="1">
    <citation type="journal article" date="2020" name="mSystems">
        <title>Genome- and Community-Level Interaction Insights into Carbon Utilization and Element Cycling Functions of Hydrothermarchaeota in Hydrothermal Sediment.</title>
        <authorList>
            <person name="Zhou Z."/>
            <person name="Liu Y."/>
            <person name="Xu W."/>
            <person name="Pan J."/>
            <person name="Luo Z.H."/>
            <person name="Li M."/>
        </authorList>
    </citation>
    <scope>NUCLEOTIDE SEQUENCE [LARGE SCALE GENOMIC DNA]</scope>
    <source>
        <strain evidence="3">HyVt-386</strain>
    </source>
</reference>
<dbReference type="GO" id="GO:0000162">
    <property type="term" value="P:L-tryptophan biosynthetic process"/>
    <property type="evidence" value="ECO:0007669"/>
    <property type="project" value="TreeGrafter"/>
</dbReference>
<dbReference type="GO" id="GO:0003949">
    <property type="term" value="F:1-(5-phosphoribosyl)-5-[(5-phosphoribosylamino)methylideneamino]imidazole-4-carboxamide isomerase activity"/>
    <property type="evidence" value="ECO:0007669"/>
    <property type="project" value="InterPro"/>
</dbReference>
<sequence>MDQLRLIFVLDILDGVTVHAVGGMRDSYRPVHLSSKIVDDSDPIAVISAVRPDETYIADLNAITQTSEHSSSASLIPQIREKGGTRVMLDMGVRSGEDLEFASRIADSVVIGTETASLELIEHASGKGVFLSIDIRNGEVLTSDHRLKAPPLGLLDLMNSFELEGIIILNLSHVGMKKGLDTRFIEQAVGRSDHPILVGGGIRGVYDLDLLGQIGVEGALVATAVHDGSIPLHLISHRAR</sequence>
<evidence type="ECO:0000313" key="3">
    <source>
        <dbReference type="EMBL" id="HEC57808.1"/>
    </source>
</evidence>
<dbReference type="PANTHER" id="PTHR43090">
    <property type="entry name" value="1-(5-PHOSPHORIBOSYL)-5-[(5-PHOSPHORIBOSYLAMINO)METHYLIDENEAMINO] IMIDAZOLE-4-CARBOXAMIDE ISOMERASE"/>
    <property type="match status" value="1"/>
</dbReference>
<name>A0A7J2S2W9_9EURY</name>
<dbReference type="CDD" id="cd04723">
    <property type="entry name" value="HisA_HisF"/>
    <property type="match status" value="1"/>
</dbReference>
<evidence type="ECO:0008006" key="4">
    <source>
        <dbReference type="Google" id="ProtNLM"/>
    </source>
</evidence>
<dbReference type="Pfam" id="PF00977">
    <property type="entry name" value="His_biosynth"/>
    <property type="match status" value="1"/>
</dbReference>
<dbReference type="Proteomes" id="UP000885936">
    <property type="component" value="Unassembled WGS sequence"/>
</dbReference>
<comment type="caution">
    <text evidence="3">The sequence shown here is derived from an EMBL/GenBank/DDBJ whole genome shotgun (WGS) entry which is preliminary data.</text>
</comment>
<proteinExistence type="inferred from homology"/>
<dbReference type="InterPro" id="IPR044524">
    <property type="entry name" value="Isoase_HisA-like"/>
</dbReference>
<evidence type="ECO:0000256" key="1">
    <source>
        <dbReference type="ARBA" id="ARBA00009667"/>
    </source>
</evidence>
<evidence type="ECO:0000256" key="2">
    <source>
        <dbReference type="RuleBase" id="RU003657"/>
    </source>
</evidence>